<dbReference type="AlphaFoldDB" id="A0A1D7MR36"/>
<sequence length="360" mass="39535">MSTVPGNPALPAPLAPAMHPGDRDTHLDLDDLIDHSHEATQQASAGAQHPTRRWKRGVGRKSKTRKPRNPDAVMPLADHLVEFRKRFVRAIAGIIIMSIVGWMFSDQVFRILQQPFLTAAGQQQGLMSITFNGVVSAFNVKLEIAFFLGLTASCPWWSYQVWAFINPGLKRKERWTAVTFIGASVPLFLTGAGLAWYLLPQAVAILTGFAPANTATLLSADVYFDFILRMTVAFGLSFLLPVVMAALTMMNAVETRTWLKQWRLATVIAFIFAAVATPTGDPGTLCALALPIIAIYFAAIAVCAVYEHIQLWKVMRAAGEEPKLLKLLHKMRAALPFRAARKAKRTGKQEAPATITAEGE</sequence>
<keyword evidence="5 7" id="KW-0811">Translocation</keyword>
<dbReference type="PANTHER" id="PTHR30371:SF0">
    <property type="entry name" value="SEC-INDEPENDENT PROTEIN TRANSLOCASE PROTEIN TATC, CHLOROPLASTIC-RELATED"/>
    <property type="match status" value="1"/>
</dbReference>
<feature type="transmembrane region" description="Helical" evidence="7">
    <location>
        <begin position="87"/>
        <end position="105"/>
    </location>
</feature>
<evidence type="ECO:0000313" key="11">
    <source>
        <dbReference type="Proteomes" id="UP000232654"/>
    </source>
</evidence>
<accession>A0A1D7MR36</accession>
<dbReference type="GO" id="GO:0065002">
    <property type="term" value="P:intracellular protein transmembrane transport"/>
    <property type="evidence" value="ECO:0007669"/>
    <property type="project" value="TreeGrafter"/>
</dbReference>
<dbReference type="Proteomes" id="UP000232654">
    <property type="component" value="Unassembled WGS sequence"/>
</dbReference>
<evidence type="ECO:0000256" key="4">
    <source>
        <dbReference type="ARBA" id="ARBA00022989"/>
    </source>
</evidence>
<keyword evidence="6 7" id="KW-0472">Membrane</keyword>
<dbReference type="Pfam" id="PF00902">
    <property type="entry name" value="TatC"/>
    <property type="match status" value="1"/>
</dbReference>
<evidence type="ECO:0000256" key="6">
    <source>
        <dbReference type="ARBA" id="ARBA00023136"/>
    </source>
</evidence>
<reference evidence="10 11" key="1">
    <citation type="submission" date="2017-12" db="EMBL/GenBank/DDBJ databases">
        <title>Bifidobacterium longum APC/DPC strains.</title>
        <authorList>
            <person name="Arboleya S."/>
        </authorList>
    </citation>
    <scope>NUCLEOTIDE SEQUENCE [LARGE SCALE GENOMIC DNA]</scope>
    <source>
        <strain evidence="10 11">APC1503</strain>
    </source>
</reference>
<dbReference type="EMBL" id="JAWUDL010000013">
    <property type="protein sequence ID" value="MDW7546656.1"/>
    <property type="molecule type" value="Genomic_DNA"/>
</dbReference>
<feature type="region of interest" description="Disordered" evidence="8">
    <location>
        <begin position="1"/>
        <end position="71"/>
    </location>
</feature>
<dbReference type="NCBIfam" id="TIGR00945">
    <property type="entry name" value="tatC"/>
    <property type="match status" value="1"/>
</dbReference>
<evidence type="ECO:0000256" key="1">
    <source>
        <dbReference type="ARBA" id="ARBA00004141"/>
    </source>
</evidence>
<comment type="subunit">
    <text evidence="7">The Tat system comprises two distinct complexes: a TatABC complex, containing multiple copies of TatA, TatB and TatC subunits, and a separate TatA complex, containing only TatA subunits. Substrates initially bind to the TatABC complex, which probably triggers association of the separate TatA complex to form the active translocon.</text>
</comment>
<dbReference type="PRINTS" id="PR01840">
    <property type="entry name" value="TATCFAMILY"/>
</dbReference>
<comment type="caution">
    <text evidence="10">The sequence shown here is derived from an EMBL/GenBank/DDBJ whole genome shotgun (WGS) entry which is preliminary data.</text>
</comment>
<feature type="transmembrane region" description="Helical" evidence="7">
    <location>
        <begin position="285"/>
        <end position="306"/>
    </location>
</feature>
<feature type="compositionally biased region" description="Basic and acidic residues" evidence="8">
    <location>
        <begin position="20"/>
        <end position="38"/>
    </location>
</feature>
<evidence type="ECO:0000256" key="8">
    <source>
        <dbReference type="SAM" id="MobiDB-lite"/>
    </source>
</evidence>
<comment type="subcellular location">
    <subcellularLocation>
        <location evidence="7">Cell membrane</location>
        <topology evidence="7">Multi-pass membrane protein</topology>
    </subcellularLocation>
    <subcellularLocation>
        <location evidence="1">Membrane</location>
        <topology evidence="1">Multi-pass membrane protein</topology>
    </subcellularLocation>
</comment>
<dbReference type="GO" id="GO:0043953">
    <property type="term" value="P:protein transport by the Tat complex"/>
    <property type="evidence" value="ECO:0007669"/>
    <property type="project" value="UniProtKB-UniRule"/>
</dbReference>
<evidence type="ECO:0000256" key="2">
    <source>
        <dbReference type="ARBA" id="ARBA00022692"/>
    </source>
</evidence>
<keyword evidence="2 7" id="KW-0812">Transmembrane</keyword>
<name>A0A1D7MR36_BIFLN</name>
<dbReference type="InterPro" id="IPR002033">
    <property type="entry name" value="TatC"/>
</dbReference>
<dbReference type="EMBL" id="PJDT01000002">
    <property type="protein sequence ID" value="PKC91345.1"/>
    <property type="molecule type" value="Genomic_DNA"/>
</dbReference>
<evidence type="ECO:0000256" key="3">
    <source>
        <dbReference type="ARBA" id="ARBA00022927"/>
    </source>
</evidence>
<feature type="transmembrane region" description="Helical" evidence="7">
    <location>
        <begin position="177"/>
        <end position="199"/>
    </location>
</feature>
<keyword evidence="3 7" id="KW-0653">Protein transport</keyword>
<feature type="compositionally biased region" description="Basic residues" evidence="8">
    <location>
        <begin position="50"/>
        <end position="67"/>
    </location>
</feature>
<reference evidence="9" key="2">
    <citation type="submission" date="2023-10" db="EMBL/GenBank/DDBJ databases">
        <title>Supernatant from a Refined Defined Microbial Community Protects Mice from Clostridioides difficile Infection.</title>
        <authorList>
            <person name="Douchant K."/>
            <person name="He S.-M."/>
            <person name="Noordhof C."/>
            <person name="Greenlaw J."/>
            <person name="Schroeter K."/>
            <person name="Vancuren S.J."/>
            <person name="Sjaarda C."/>
            <person name="Allen-Vercoe E."/>
            <person name="Gloor G.B."/>
            <person name="Vanner S.J."/>
            <person name="Petrof E.O."/>
            <person name="Sheth P.M."/>
            <person name="Guzman M."/>
        </authorList>
    </citation>
    <scope>NUCLEOTIDE SEQUENCE</scope>
    <source>
        <strain evidence="9">16-6-I_4_FM</strain>
    </source>
</reference>
<dbReference type="GO" id="GO:0009977">
    <property type="term" value="F:proton motive force dependent protein transmembrane transporter activity"/>
    <property type="evidence" value="ECO:0007669"/>
    <property type="project" value="TreeGrafter"/>
</dbReference>
<organism evidence="10 11">
    <name type="scientific">Bifidobacterium longum</name>
    <dbReference type="NCBI Taxonomy" id="216816"/>
    <lineage>
        <taxon>Bacteria</taxon>
        <taxon>Bacillati</taxon>
        <taxon>Actinomycetota</taxon>
        <taxon>Actinomycetes</taxon>
        <taxon>Bifidobacteriales</taxon>
        <taxon>Bifidobacteriaceae</taxon>
        <taxon>Bifidobacterium</taxon>
    </lineage>
</organism>
<keyword evidence="4 7" id="KW-1133">Transmembrane helix</keyword>
<keyword evidence="7" id="KW-1003">Cell membrane</keyword>
<dbReference type="RefSeq" id="WP_013410462.1">
    <property type="nucleotide sequence ID" value="NZ_CP013673.1"/>
</dbReference>
<evidence type="ECO:0000256" key="7">
    <source>
        <dbReference type="HAMAP-Rule" id="MF_00902"/>
    </source>
</evidence>
<gene>
    <name evidence="7 9" type="primary">tatC</name>
    <name evidence="10" type="ORF">APC1503_0093</name>
    <name evidence="9" type="ORF">SCX10_07460</name>
</gene>
<dbReference type="Proteomes" id="UP001272183">
    <property type="component" value="Unassembled WGS sequence"/>
</dbReference>
<dbReference type="HAMAP" id="MF_00902">
    <property type="entry name" value="TatC"/>
    <property type="match status" value="1"/>
</dbReference>
<evidence type="ECO:0000256" key="5">
    <source>
        <dbReference type="ARBA" id="ARBA00023010"/>
    </source>
</evidence>
<feature type="transmembrane region" description="Helical" evidence="7">
    <location>
        <begin position="262"/>
        <end position="279"/>
    </location>
</feature>
<protein>
    <recommendedName>
        <fullName evidence="7">Sec-independent protein translocase protein TatC</fullName>
    </recommendedName>
</protein>
<feature type="transmembrane region" description="Helical" evidence="7">
    <location>
        <begin position="144"/>
        <end position="165"/>
    </location>
</feature>
<dbReference type="GO" id="GO:0033281">
    <property type="term" value="C:TAT protein transport complex"/>
    <property type="evidence" value="ECO:0007669"/>
    <property type="project" value="UniProtKB-UniRule"/>
</dbReference>
<comment type="similarity">
    <text evidence="7">Belongs to the TatC family.</text>
</comment>
<comment type="function">
    <text evidence="7">Part of the twin-arginine translocation (Tat) system that transports large folded proteins containing a characteristic twin-arginine motif in their signal peptide across membranes. Together with TatB, TatC is part of a receptor directly interacting with Tat signal peptides.</text>
</comment>
<evidence type="ECO:0000313" key="9">
    <source>
        <dbReference type="EMBL" id="MDW7546656.1"/>
    </source>
</evidence>
<keyword evidence="7" id="KW-0813">Transport</keyword>
<evidence type="ECO:0000313" key="10">
    <source>
        <dbReference type="EMBL" id="PKC91345.1"/>
    </source>
</evidence>
<feature type="transmembrane region" description="Helical" evidence="7">
    <location>
        <begin position="226"/>
        <end position="250"/>
    </location>
</feature>
<dbReference type="PANTHER" id="PTHR30371">
    <property type="entry name" value="SEC-INDEPENDENT PROTEIN TRANSLOCASE PROTEIN TATC"/>
    <property type="match status" value="1"/>
</dbReference>
<proteinExistence type="inferred from homology"/>